<evidence type="ECO:0000256" key="7">
    <source>
        <dbReference type="PIRSR" id="PIRSR602129-50"/>
    </source>
</evidence>
<dbReference type="RefSeq" id="WP_013899292.1">
    <property type="nucleotide sequence ID" value="NC_015676.1"/>
</dbReference>
<name>F7XL45_METZD</name>
<dbReference type="AlphaFoldDB" id="F7XL45"/>
<sequence>MKNSGLTESQLFDILKEIKKKDTNYSRVLSAMCTHPHRIAVEAHMMFIESNMGDSGLFPGTNEMEHCVIDMLSDLMHGQGVHGHMTTGGTESNIQALRSMRNFSESSRPNVVVPESAHFSFDKIADVLRIEIRKASMDQEFKVDIESFESLIDENTVGLVGVAGSTEFGQIDPIEDISGLAVENSLPLHVDAAFGGFVIPFLKKDYSFDFSLDGVTSIALDPHKMGLGTIPAGVLLFRGEEYLSNLQTDTPYLTTQTQHSLTGTRSGGAVAATYAVMNYLGKDGYIEVVDYCMDLTEKLVEGSYRIGIEPLIEPVMNVVALRIPDADLVRKILREKYGWMVSITRDPRCLRLVMMPHLTIANLELFLQDLEKAVKDVDTGMDS</sequence>
<dbReference type="GO" id="GO:0004068">
    <property type="term" value="F:aspartate 1-decarboxylase activity"/>
    <property type="evidence" value="ECO:0007669"/>
    <property type="project" value="UniProtKB-UniRule"/>
</dbReference>
<dbReference type="HAMAP" id="MF_01610">
    <property type="entry name" value="MfnA_decarbox"/>
    <property type="match status" value="1"/>
</dbReference>
<dbReference type="Pfam" id="PF00282">
    <property type="entry name" value="Pyridoxal_deC"/>
    <property type="match status" value="1"/>
</dbReference>
<dbReference type="SUPFAM" id="SSF53383">
    <property type="entry name" value="PLP-dependent transferases"/>
    <property type="match status" value="1"/>
</dbReference>
<comment type="similarity">
    <text evidence="6">Belongs to the group II decarboxylase family. MfnA subfamily.</text>
</comment>
<dbReference type="InterPro" id="IPR015424">
    <property type="entry name" value="PyrdxlP-dep_Trfase"/>
</dbReference>
<gene>
    <name evidence="6" type="primary">mfnA</name>
    <name evidence="8" type="ordered locus">Mzhil_2025</name>
</gene>
<dbReference type="KEGG" id="mzh:Mzhil_2025"/>
<dbReference type="GeneID" id="10823672"/>
<evidence type="ECO:0000256" key="6">
    <source>
        <dbReference type="HAMAP-Rule" id="MF_01610"/>
    </source>
</evidence>
<dbReference type="UniPathway" id="UPA00080"/>
<keyword evidence="3 6" id="KW-0663">Pyridoxal phosphate</keyword>
<evidence type="ECO:0000256" key="5">
    <source>
        <dbReference type="ARBA" id="ARBA00038302"/>
    </source>
</evidence>
<evidence type="ECO:0000256" key="2">
    <source>
        <dbReference type="ARBA" id="ARBA00022793"/>
    </source>
</evidence>
<dbReference type="InterPro" id="IPR015422">
    <property type="entry name" value="PyrdxlP-dep_Trfase_small"/>
</dbReference>
<dbReference type="Proteomes" id="UP000006622">
    <property type="component" value="Chromosome"/>
</dbReference>
<dbReference type="InterPro" id="IPR021115">
    <property type="entry name" value="Pyridoxal-P_BS"/>
</dbReference>
<dbReference type="GO" id="GO:0019752">
    <property type="term" value="P:carboxylic acid metabolic process"/>
    <property type="evidence" value="ECO:0007669"/>
    <property type="project" value="InterPro"/>
</dbReference>
<dbReference type="PANTHER" id="PTHR42735">
    <property type="match status" value="1"/>
</dbReference>
<evidence type="ECO:0000313" key="8">
    <source>
        <dbReference type="EMBL" id="AEH61857.1"/>
    </source>
</evidence>
<dbReference type="GO" id="GO:0004837">
    <property type="term" value="F:tyrosine decarboxylase activity"/>
    <property type="evidence" value="ECO:0007669"/>
    <property type="project" value="UniProtKB-UniRule"/>
</dbReference>
<protein>
    <recommendedName>
        <fullName evidence="6">Probable L-tyrosine/L-aspartate decarboxylase</fullName>
        <shortName evidence="6">TDC/ADC</shortName>
        <ecNumber evidence="6">4.1.1.11</ecNumber>
        <ecNumber evidence="6">4.1.1.25</ecNumber>
    </recommendedName>
</protein>
<dbReference type="GO" id="GO:0030170">
    <property type="term" value="F:pyridoxal phosphate binding"/>
    <property type="evidence" value="ECO:0007669"/>
    <property type="project" value="UniProtKB-UniRule"/>
</dbReference>
<dbReference type="OrthoDB" id="56891at2157"/>
<accession>F7XL45</accession>
<comment type="catalytic activity">
    <reaction evidence="6">
        <text>L-tyrosine + H(+) = tyramine + CO2</text>
        <dbReference type="Rhea" id="RHEA:14345"/>
        <dbReference type="ChEBI" id="CHEBI:15378"/>
        <dbReference type="ChEBI" id="CHEBI:16526"/>
        <dbReference type="ChEBI" id="CHEBI:58315"/>
        <dbReference type="ChEBI" id="CHEBI:327995"/>
        <dbReference type="EC" id="4.1.1.25"/>
    </reaction>
</comment>
<keyword evidence="9" id="KW-1185">Reference proteome</keyword>
<dbReference type="UniPathway" id="UPA00241"/>
<comment type="catalytic activity">
    <reaction evidence="6">
        <text>L-aspartate + H(+) = beta-alanine + CO2</text>
        <dbReference type="Rhea" id="RHEA:19497"/>
        <dbReference type="ChEBI" id="CHEBI:15378"/>
        <dbReference type="ChEBI" id="CHEBI:16526"/>
        <dbReference type="ChEBI" id="CHEBI:29991"/>
        <dbReference type="ChEBI" id="CHEBI:57966"/>
        <dbReference type="EC" id="4.1.1.11"/>
    </reaction>
</comment>
<keyword evidence="2 6" id="KW-0210">Decarboxylase</keyword>
<evidence type="ECO:0000313" key="9">
    <source>
        <dbReference type="Proteomes" id="UP000006622"/>
    </source>
</evidence>
<dbReference type="EC" id="4.1.1.11" evidence="6"/>
<dbReference type="HOGENOM" id="CLU_028929_2_1_2"/>
<proteinExistence type="inferred from homology"/>
<dbReference type="EC" id="4.1.1.25" evidence="6"/>
<keyword evidence="4 6" id="KW-0456">Lyase</keyword>
<dbReference type="GO" id="GO:2001120">
    <property type="term" value="P:methanofuran biosynthetic process"/>
    <property type="evidence" value="ECO:0007669"/>
    <property type="project" value="UniProtKB-UniRule"/>
</dbReference>
<comment type="similarity">
    <text evidence="5">Belongs to the group II decarboxylase family. Sphingosine-1-phosphate lyase subfamily.</text>
</comment>
<evidence type="ECO:0000256" key="3">
    <source>
        <dbReference type="ARBA" id="ARBA00022898"/>
    </source>
</evidence>
<dbReference type="PROSITE" id="PS00392">
    <property type="entry name" value="DDC_GAD_HDC_YDC"/>
    <property type="match status" value="1"/>
</dbReference>
<organism evidence="8 9">
    <name type="scientific">Methanosalsum zhilinae (strain DSM 4017 / NBRC 107636 / OCM 62 / WeN5)</name>
    <name type="common">Methanohalophilus zhilinae</name>
    <dbReference type="NCBI Taxonomy" id="679901"/>
    <lineage>
        <taxon>Archaea</taxon>
        <taxon>Methanobacteriati</taxon>
        <taxon>Methanobacteriota</taxon>
        <taxon>Stenosarchaea group</taxon>
        <taxon>Methanomicrobia</taxon>
        <taxon>Methanosarcinales</taxon>
        <taxon>Methanosarcinaceae</taxon>
        <taxon>Methanosalsum</taxon>
    </lineage>
</organism>
<dbReference type="Gene3D" id="3.90.1150.10">
    <property type="entry name" value="Aspartate Aminotransferase, domain 1"/>
    <property type="match status" value="1"/>
</dbReference>
<comment type="pathway">
    <text evidence="6">Cofactor biosynthesis; coenzyme A biosynthesis.</text>
</comment>
<dbReference type="STRING" id="679901.Mzhil_2025"/>
<comment type="cofactor">
    <cofactor evidence="1 6 7">
        <name>pyridoxal 5'-phosphate</name>
        <dbReference type="ChEBI" id="CHEBI:597326"/>
    </cofactor>
</comment>
<reference evidence="8 9" key="1">
    <citation type="submission" date="2010-07" db="EMBL/GenBank/DDBJ databases">
        <title>The complete genome of Methanosalsum zhilinae DSM 4017.</title>
        <authorList>
            <consortium name="US DOE Joint Genome Institute (JGI-PGF)"/>
            <person name="Lucas S."/>
            <person name="Copeland A."/>
            <person name="Lapidus A."/>
            <person name="Glavina del Rio T."/>
            <person name="Dalin E."/>
            <person name="Tice H."/>
            <person name="Bruce D."/>
            <person name="Goodwin L."/>
            <person name="Pitluck S."/>
            <person name="Kyrpides N."/>
            <person name="Mavromatis K."/>
            <person name="Ovchinnikova G."/>
            <person name="Daligault H."/>
            <person name="Detter J.C."/>
            <person name="Han C."/>
            <person name="Tapia R."/>
            <person name="Larimer F."/>
            <person name="Land M."/>
            <person name="Hauser L."/>
            <person name="Markowitz V."/>
            <person name="Cheng J.-F."/>
            <person name="Hugenholtz P."/>
            <person name="Woyke T."/>
            <person name="Wu D."/>
            <person name="Spring S."/>
            <person name="Schueler E."/>
            <person name="Brambilla E."/>
            <person name="Klenk H.-P."/>
            <person name="Eisen J.A."/>
        </authorList>
    </citation>
    <scope>NUCLEOTIDE SEQUENCE [LARGE SCALE GENOMIC DNA]</scope>
    <source>
        <strain evidence="9">DSM 4017 / NBRC 107636 / OCM 62 / WeN5</strain>
    </source>
</reference>
<dbReference type="InterPro" id="IPR015421">
    <property type="entry name" value="PyrdxlP-dep_Trfase_major"/>
</dbReference>
<dbReference type="InterPro" id="IPR050477">
    <property type="entry name" value="GrpII_AminoAcid_Decarb"/>
</dbReference>
<evidence type="ECO:0000256" key="1">
    <source>
        <dbReference type="ARBA" id="ARBA00001933"/>
    </source>
</evidence>
<feature type="modified residue" description="N6-(pyridoxal phosphate)lysine" evidence="6 7">
    <location>
        <position position="224"/>
    </location>
</feature>
<dbReference type="EMBL" id="CP002101">
    <property type="protein sequence ID" value="AEH61857.1"/>
    <property type="molecule type" value="Genomic_DNA"/>
</dbReference>
<dbReference type="NCBIfam" id="TIGR03812">
    <property type="entry name" value="tyr_de_CO2_Arch"/>
    <property type="match status" value="1"/>
</dbReference>
<comment type="function">
    <text evidence="6">Catalyzes the decarboxylation of L-tyrosine to produce tyramine for methanofuran biosynthesis. Can also catalyze the decarboxylation of L-aspartate to produce beta-alanine for coenzyme A (CoA) biosynthesis.</text>
</comment>
<evidence type="ECO:0000256" key="4">
    <source>
        <dbReference type="ARBA" id="ARBA00023239"/>
    </source>
</evidence>
<dbReference type="Gene3D" id="3.40.640.10">
    <property type="entry name" value="Type I PLP-dependent aspartate aminotransferase-like (Major domain)"/>
    <property type="match status" value="1"/>
</dbReference>
<dbReference type="InterPro" id="IPR002129">
    <property type="entry name" value="PyrdxlP-dep_de-COase"/>
</dbReference>
<dbReference type="InterPro" id="IPR020931">
    <property type="entry name" value="MfnA"/>
</dbReference>
<dbReference type="GO" id="GO:0015937">
    <property type="term" value="P:coenzyme A biosynthetic process"/>
    <property type="evidence" value="ECO:0007669"/>
    <property type="project" value="UniProtKB-UniRule"/>
</dbReference>
<dbReference type="PANTHER" id="PTHR42735:SF6">
    <property type="entry name" value="SPHINGOSINE-1-PHOSPHATE LYASE 1"/>
    <property type="match status" value="1"/>
</dbReference>
<comment type="pathway">
    <text evidence="6">Cofactor biosynthesis; methanofuran biosynthesis.</text>
</comment>